<accession>A0ACB9VA20</accession>
<sequence length="675" mass="77395">MAVLAWKFPRTRLPVGASALCVVVLCWLYVFPVYRLPDEKEIVQGVLQQGTAWRRNRTAAGIFRDVPGDAVDGNPADNTGKLITLSIIRVSGKSLQLLSRVLPQAIMLLSAFLSLSLSGTVSQYGPFGFVDMHGFHWKQMEDCCDPAHLFAMTKMNSPMGKSLWYDGEFLYSFTIDNSTYSLFPQLFDTLSLSLESSYVLLSGSLMLIPWILFEYQFLQATPFQLPLKKCAVVGNGGILKKSGCGRQIDEADFVMRCNLPPLSSEYTKDVGSKSHLVTANPSIIRQRFQNLLWSRKTFVDHMKVYNHSYIYMPAFSMKTGTEPSLRVYYTLSDVGANQTVLFANPNFLRSIGKFWKSRGIHAKRLSTGLFLVSAALGLCEEVAIYGFWPFSVNMHEQPISHHYYDNVLPFSGFHAMPEEFLQLWYLHKIGALRMQLDPCTHWIAKIIENIPNARITLTPPIELGDISKFEELKTYCETRVIPTHLSYSMLPMNIKQKQCKIIYVIRNPKDIAVSFFHYYRDNPNLPSIETWHEFFELFLKGDVVYGSWFDHVLSWEEHKNAKNIFIISYEEMKKDPSKNIRKIATFLGLNMTDSEINQIVWKTSFTEMKNNTAKENCDPNHTICALTSNRNLVFRKGAVGDWINYFTSKQKRVFDELFKEKMKHSELAKHFGDYS</sequence>
<name>A0ACB9VA20_9CETA</name>
<proteinExistence type="predicted"/>
<evidence type="ECO:0000313" key="1">
    <source>
        <dbReference type="EMBL" id="KAI4586389.1"/>
    </source>
</evidence>
<organism evidence="1 2">
    <name type="scientific">Ovis ammon polii x Ovis aries</name>
    <dbReference type="NCBI Taxonomy" id="2918886"/>
    <lineage>
        <taxon>Eukaryota</taxon>
        <taxon>Metazoa</taxon>
        <taxon>Chordata</taxon>
        <taxon>Craniata</taxon>
        <taxon>Vertebrata</taxon>
        <taxon>Euteleostomi</taxon>
        <taxon>Mammalia</taxon>
        <taxon>Eutheria</taxon>
        <taxon>Laurasiatheria</taxon>
        <taxon>Artiodactyla</taxon>
        <taxon>Ruminantia</taxon>
        <taxon>Pecora</taxon>
        <taxon>Bovidae</taxon>
        <taxon>Caprinae</taxon>
        <taxon>Ovis</taxon>
    </lineage>
</organism>
<comment type="caution">
    <text evidence="1">The sequence shown here is derived from an EMBL/GenBank/DDBJ whole genome shotgun (WGS) entry which is preliminary data.</text>
</comment>
<protein>
    <submittedName>
        <fullName evidence="1">Uncharacterized protein</fullName>
    </submittedName>
</protein>
<evidence type="ECO:0000313" key="2">
    <source>
        <dbReference type="Proteomes" id="UP001057279"/>
    </source>
</evidence>
<dbReference type="EMBL" id="CM043028">
    <property type="protein sequence ID" value="KAI4586389.1"/>
    <property type="molecule type" value="Genomic_DNA"/>
</dbReference>
<dbReference type="Proteomes" id="UP001057279">
    <property type="component" value="Linkage Group LG03"/>
</dbReference>
<reference evidence="1" key="1">
    <citation type="submission" date="2022-03" db="EMBL/GenBank/DDBJ databases">
        <title>Genomic analyses of argali, domestic sheep and their hybrids provide insights into chromosomal evolution, heterosis and genetic basis of agronomic traits.</title>
        <authorList>
            <person name="Li M."/>
        </authorList>
    </citation>
    <scope>NUCLEOTIDE SEQUENCE</scope>
    <source>
        <strain evidence="1">F1 hybrid</strain>
    </source>
</reference>
<gene>
    <name evidence="1" type="ORF">MJG53_004176</name>
</gene>
<keyword evidence="2" id="KW-1185">Reference proteome</keyword>